<evidence type="ECO:0000313" key="1">
    <source>
        <dbReference type="EMBL" id="KAF2674820.1"/>
    </source>
</evidence>
<dbReference type="InterPro" id="IPR014729">
    <property type="entry name" value="Rossmann-like_a/b/a_fold"/>
</dbReference>
<gene>
    <name evidence="1" type="ORF">BT63DRAFT_21472</name>
</gene>
<proteinExistence type="predicted"/>
<dbReference type="PANTHER" id="PTHR10695">
    <property type="entry name" value="DEPHOSPHO-COA KINASE-RELATED"/>
    <property type="match status" value="1"/>
</dbReference>
<name>A0A6A6USR1_9PEZI</name>
<dbReference type="Proteomes" id="UP000799302">
    <property type="component" value="Unassembled WGS sequence"/>
</dbReference>
<dbReference type="EMBL" id="MU004230">
    <property type="protein sequence ID" value="KAF2674820.1"/>
    <property type="molecule type" value="Genomic_DNA"/>
</dbReference>
<dbReference type="PANTHER" id="PTHR10695:SF46">
    <property type="entry name" value="BIFUNCTIONAL COENZYME A SYNTHASE-RELATED"/>
    <property type="match status" value="1"/>
</dbReference>
<dbReference type="Gene3D" id="3.40.50.620">
    <property type="entry name" value="HUPs"/>
    <property type="match status" value="1"/>
</dbReference>
<keyword evidence="2" id="KW-1185">Reference proteome</keyword>
<accession>A0A6A6USR1</accession>
<dbReference type="GO" id="GO:0015937">
    <property type="term" value="P:coenzyme A biosynthetic process"/>
    <property type="evidence" value="ECO:0007669"/>
    <property type="project" value="TreeGrafter"/>
</dbReference>
<dbReference type="OrthoDB" id="330671at2759"/>
<dbReference type="GO" id="GO:0004140">
    <property type="term" value="F:dephospho-CoA kinase activity"/>
    <property type="evidence" value="ECO:0007669"/>
    <property type="project" value="TreeGrafter"/>
</dbReference>
<reference evidence="1" key="1">
    <citation type="journal article" date="2020" name="Stud. Mycol.">
        <title>101 Dothideomycetes genomes: a test case for predicting lifestyles and emergence of pathogens.</title>
        <authorList>
            <person name="Haridas S."/>
            <person name="Albert R."/>
            <person name="Binder M."/>
            <person name="Bloem J."/>
            <person name="Labutti K."/>
            <person name="Salamov A."/>
            <person name="Andreopoulos B."/>
            <person name="Baker S."/>
            <person name="Barry K."/>
            <person name="Bills G."/>
            <person name="Bluhm B."/>
            <person name="Cannon C."/>
            <person name="Castanera R."/>
            <person name="Culley D."/>
            <person name="Daum C."/>
            <person name="Ezra D."/>
            <person name="Gonzalez J."/>
            <person name="Henrissat B."/>
            <person name="Kuo A."/>
            <person name="Liang C."/>
            <person name="Lipzen A."/>
            <person name="Lutzoni F."/>
            <person name="Magnuson J."/>
            <person name="Mondo S."/>
            <person name="Nolan M."/>
            <person name="Ohm R."/>
            <person name="Pangilinan J."/>
            <person name="Park H.-J."/>
            <person name="Ramirez L."/>
            <person name="Alfaro M."/>
            <person name="Sun H."/>
            <person name="Tritt A."/>
            <person name="Yoshinaga Y."/>
            <person name="Zwiers L.-H."/>
            <person name="Turgeon B."/>
            <person name="Goodwin S."/>
            <person name="Spatafora J."/>
            <person name="Crous P."/>
            <person name="Grigoriev I."/>
        </authorList>
    </citation>
    <scope>NUCLEOTIDE SEQUENCE</scope>
    <source>
        <strain evidence="1">CBS 115976</strain>
    </source>
</reference>
<sequence length="402" mass="44155">MTSSSPQSLLLLPPIPEPATYPTVKATYQAPLLLALRQLKETISGRCILDIALPCPHLYKSSASRAELYAQTQAAVANVYKLVSIIAARQNIETADVDGDAVDVRVLLIAYPRNGILEVATAKDTSGWFGPVVELSQLAESGRAWDRIWSVETEQGEQLVKNFKTLWKGSKAEFSKLRGGVVQVDKSASKSVGSEVKRSNSVCVGGTFDHLHIGHKLLLTMTAFALDPPADGSSEAEKTVTIGMTAADLLAKKQYAELLQSWRTRTDRTHAFLRGIMLLEEDKEQLEEVHNPGPNGHALLVRISTSAGNLLLRYVEIWDPFGPTITDPTIETLIVSAETRSGGKMVNDKRNEVDMASLIVLEVDVLDASEEEKLDSDLLATKLSSTEIRKRQQERLKRQSRV</sequence>
<organism evidence="1 2">
    <name type="scientific">Microthyrium microscopicum</name>
    <dbReference type="NCBI Taxonomy" id="703497"/>
    <lineage>
        <taxon>Eukaryota</taxon>
        <taxon>Fungi</taxon>
        <taxon>Dikarya</taxon>
        <taxon>Ascomycota</taxon>
        <taxon>Pezizomycotina</taxon>
        <taxon>Dothideomycetes</taxon>
        <taxon>Dothideomycetes incertae sedis</taxon>
        <taxon>Microthyriales</taxon>
        <taxon>Microthyriaceae</taxon>
        <taxon>Microthyrium</taxon>
    </lineage>
</organism>
<evidence type="ECO:0008006" key="3">
    <source>
        <dbReference type="Google" id="ProtNLM"/>
    </source>
</evidence>
<protein>
    <recommendedName>
        <fullName evidence="3">Pantetheine-phosphate adenylyltransferase family protein-like protein</fullName>
    </recommendedName>
</protein>
<dbReference type="AlphaFoldDB" id="A0A6A6USR1"/>
<evidence type="ECO:0000313" key="2">
    <source>
        <dbReference type="Proteomes" id="UP000799302"/>
    </source>
</evidence>
<dbReference type="SUPFAM" id="SSF52374">
    <property type="entry name" value="Nucleotidylyl transferase"/>
    <property type="match status" value="1"/>
</dbReference>